<dbReference type="InterPro" id="IPR028889">
    <property type="entry name" value="USP"/>
</dbReference>
<keyword evidence="4" id="KW-1185">Reference proteome</keyword>
<dbReference type="PANTHER" id="PTHR24006">
    <property type="entry name" value="UBIQUITIN CARBOXYL-TERMINAL HYDROLASE"/>
    <property type="match status" value="1"/>
</dbReference>
<dbReference type="OrthoDB" id="2420415at2759"/>
<accession>A0A2B4SU08</accession>
<organism evidence="3 4">
    <name type="scientific">Stylophora pistillata</name>
    <name type="common">Smooth cauliflower coral</name>
    <dbReference type="NCBI Taxonomy" id="50429"/>
    <lineage>
        <taxon>Eukaryota</taxon>
        <taxon>Metazoa</taxon>
        <taxon>Cnidaria</taxon>
        <taxon>Anthozoa</taxon>
        <taxon>Hexacorallia</taxon>
        <taxon>Scleractinia</taxon>
        <taxon>Astrocoeniina</taxon>
        <taxon>Pocilloporidae</taxon>
        <taxon>Stylophora</taxon>
    </lineage>
</organism>
<dbReference type="InterPro" id="IPR001394">
    <property type="entry name" value="Peptidase_C19_UCH"/>
</dbReference>
<dbReference type="SUPFAM" id="SSF54001">
    <property type="entry name" value="Cysteine proteinases"/>
    <property type="match status" value="1"/>
</dbReference>
<keyword evidence="3" id="KW-0378">Hydrolase</keyword>
<dbReference type="PROSITE" id="PS00972">
    <property type="entry name" value="USP_1"/>
    <property type="match status" value="1"/>
</dbReference>
<dbReference type="PANTHER" id="PTHR24006:SF908">
    <property type="entry name" value="DEUBIQUITINATING APOPTOTIC INHIBITOR, ISOFORM A"/>
    <property type="match status" value="1"/>
</dbReference>
<evidence type="ECO:0000259" key="2">
    <source>
        <dbReference type="PROSITE" id="PS50235"/>
    </source>
</evidence>
<sequence>MDQILRGIASSDHVESVKKSLIQQLVSKLNGNVPEDQNRSIFEIGTEWMIDENSQFLNETGRLLLTTWAKRQKDVFQKYFTESFLLSFLAERENLSVSFVDYLRTSLDLVQHTPQIFSMYTVIRHRAHIWAEKNLNTDFCAAVARLLIEYNHCWPVGENLLQFNLSLIRALSKTELPKTSKEEMTACIQNGAVIGALLNKMWTKNKPLLFPVLTEIFKIISKVGDSPSVALASVVQYFSTDIIDSATNLAASNPSVSEESLAHSLTRMIKWLSWPGAKKVDQWIIGFLKALASNQKHSILISVTIKEVSQVFSRLLFPVVRGSTMVVLSHMLLSFQHSPQAFHEIVVLVPSLVQTLKKEDSVSSQATLQTLAELMHCLMYQHTGFPELYGPVVDCLQDLPKPSEGMIKKWLAQSAWSAQAVNIPLPGFAPKSETGKTGLANLGNTCYMNSVLQALYMLDEFRFMIFSHHGDHNQPVIHHLQQVFAFLSLTQRSAFAPSKFLQVARPPWFAPGTQQDCSEFLKFLLDRLSEEEKSQNNSNDEGSPRRSLVEETFTGKLMVCLCCRRCNNTSCREEVFTDLPLAFPQTGELEGRMVSDQLGELPSDDKQPVEHDEKPVTSTVSSDRSLKGGDITHNVSAAGLAQKTVEDSDAVAPSSSHSSTSVESSMPFSAGSSVSSKCREAGVRADAPHISLTEMLEYFFEPEILEGSNQYHCEHCHSLQDAERTVSISNASEFLVLTLKRFAYNVKTQQRSKILQSVSYPMVLKLPRIHLKGVDDKIEREARNSVPDVNDNKNDDIVSYSCFKSKRTKQEHDSVVVDSSSSDTSLSSNEETFTADIVYALCSVIVHSGTSSESGHYYCYARSSAHLMRREGDKSSSSRSDDQDTWYLFNDSRVSYSAFNSFADVSRRFPKDTPYVLVYKRVSSFRATIIPVENSGDSAQDNLVSGEIRQELADIVDRDNLLYLQERERQVMNTAKRKAWSNFYQPPDDDDDDPSKGPPGSCGGGPGFTTPFNRFVF</sequence>
<gene>
    <name evidence="3" type="primary">USP38</name>
    <name evidence="3" type="ORF">AWC38_SpisGene1694</name>
</gene>
<feature type="region of interest" description="Disordered" evidence="1">
    <location>
        <begin position="598"/>
        <end position="669"/>
    </location>
</feature>
<evidence type="ECO:0000313" key="3">
    <source>
        <dbReference type="EMBL" id="PFX33371.1"/>
    </source>
</evidence>
<dbReference type="GO" id="GO:0005829">
    <property type="term" value="C:cytosol"/>
    <property type="evidence" value="ECO:0007669"/>
    <property type="project" value="TreeGrafter"/>
</dbReference>
<dbReference type="STRING" id="50429.A0A2B4SU08"/>
<dbReference type="PROSITE" id="PS50235">
    <property type="entry name" value="USP_3"/>
    <property type="match status" value="1"/>
</dbReference>
<dbReference type="Proteomes" id="UP000225706">
    <property type="component" value="Unassembled WGS sequence"/>
</dbReference>
<evidence type="ECO:0000256" key="1">
    <source>
        <dbReference type="SAM" id="MobiDB-lite"/>
    </source>
</evidence>
<dbReference type="InterPro" id="IPR050164">
    <property type="entry name" value="Peptidase_C19"/>
</dbReference>
<dbReference type="InterPro" id="IPR018200">
    <property type="entry name" value="USP_CS"/>
</dbReference>
<dbReference type="GO" id="GO:0004843">
    <property type="term" value="F:cysteine-type deubiquitinase activity"/>
    <property type="evidence" value="ECO:0007669"/>
    <property type="project" value="InterPro"/>
</dbReference>
<protein>
    <submittedName>
        <fullName evidence="3">Ubiquitin carboxyl-terminal hydrolase 38</fullName>
    </submittedName>
</protein>
<feature type="region of interest" description="Disordered" evidence="1">
    <location>
        <begin position="978"/>
        <end position="1012"/>
    </location>
</feature>
<dbReference type="GO" id="GO:0016579">
    <property type="term" value="P:protein deubiquitination"/>
    <property type="evidence" value="ECO:0007669"/>
    <property type="project" value="InterPro"/>
</dbReference>
<dbReference type="Pfam" id="PF21246">
    <property type="entry name" value="Usp38-like_N"/>
    <property type="match status" value="1"/>
</dbReference>
<comment type="caution">
    <text evidence="3">The sequence shown here is derived from an EMBL/GenBank/DDBJ whole genome shotgun (WGS) entry which is preliminary data.</text>
</comment>
<dbReference type="InterPro" id="IPR049407">
    <property type="entry name" value="Usp38-like_N"/>
</dbReference>
<evidence type="ECO:0000313" key="4">
    <source>
        <dbReference type="Proteomes" id="UP000225706"/>
    </source>
</evidence>
<proteinExistence type="predicted"/>
<dbReference type="Gene3D" id="3.90.70.10">
    <property type="entry name" value="Cysteine proteinases"/>
    <property type="match status" value="1"/>
</dbReference>
<dbReference type="GO" id="GO:0005634">
    <property type="term" value="C:nucleus"/>
    <property type="evidence" value="ECO:0007669"/>
    <property type="project" value="TreeGrafter"/>
</dbReference>
<dbReference type="InterPro" id="IPR038765">
    <property type="entry name" value="Papain-like_cys_pep_sf"/>
</dbReference>
<dbReference type="EMBL" id="LSMT01000012">
    <property type="protein sequence ID" value="PFX33371.1"/>
    <property type="molecule type" value="Genomic_DNA"/>
</dbReference>
<feature type="compositionally biased region" description="Low complexity" evidence="1">
    <location>
        <begin position="654"/>
        <end position="665"/>
    </location>
</feature>
<feature type="compositionally biased region" description="Basic and acidic residues" evidence="1">
    <location>
        <begin position="603"/>
        <end position="615"/>
    </location>
</feature>
<dbReference type="AlphaFoldDB" id="A0A2B4SU08"/>
<feature type="domain" description="USP" evidence="2">
    <location>
        <begin position="437"/>
        <end position="922"/>
    </location>
</feature>
<dbReference type="Pfam" id="PF00443">
    <property type="entry name" value="UCH"/>
    <property type="match status" value="1"/>
</dbReference>
<reference evidence="4" key="1">
    <citation type="journal article" date="2017" name="bioRxiv">
        <title>Comparative analysis of the genomes of Stylophora pistillata and Acropora digitifera provides evidence for extensive differences between species of corals.</title>
        <authorList>
            <person name="Voolstra C.R."/>
            <person name="Li Y."/>
            <person name="Liew Y.J."/>
            <person name="Baumgarten S."/>
            <person name="Zoccola D."/>
            <person name="Flot J.-F."/>
            <person name="Tambutte S."/>
            <person name="Allemand D."/>
            <person name="Aranda M."/>
        </authorList>
    </citation>
    <scope>NUCLEOTIDE SEQUENCE [LARGE SCALE GENOMIC DNA]</scope>
</reference>
<name>A0A2B4SU08_STYPI</name>
<dbReference type="PROSITE" id="PS00973">
    <property type="entry name" value="USP_2"/>
    <property type="match status" value="1"/>
</dbReference>